<name>A0A383A171_9ZZZZ</name>
<dbReference type="InterPro" id="IPR034746">
    <property type="entry name" value="POTRA"/>
</dbReference>
<dbReference type="Pfam" id="PF07244">
    <property type="entry name" value="POTRA"/>
    <property type="match status" value="1"/>
</dbReference>
<feature type="domain" description="POTRA" evidence="3">
    <location>
        <begin position="93"/>
        <end position="171"/>
    </location>
</feature>
<proteinExistence type="predicted"/>
<dbReference type="EMBL" id="UINC01187961">
    <property type="protein sequence ID" value="SVE00955.1"/>
    <property type="molecule type" value="Genomic_DNA"/>
</dbReference>
<evidence type="ECO:0000256" key="1">
    <source>
        <dbReference type="ARBA" id="ARBA00004370"/>
    </source>
</evidence>
<sequence>MRIFIKIFFVFSLFFLSLSFKSSAEVVNKVEIQGNERITKETIIIYGDIIIGSDYETSDLNLLIKKLYETTFFSNISAELDNGTLNIQVEENPIVNSIIFEGEKTKKFTEALTKLLLIREKGSFIKSYVKSDINLIKEFYRNLGFYFVKIDAEIQNLEKNRVNLIYSLDKGEKAKISKIFFLGDKKIRDKRLRDVITSQEARFWKFISRNVYLNKGRVELDKRLLKNYYK</sequence>
<protein>
    <recommendedName>
        <fullName evidence="3">POTRA domain-containing protein</fullName>
    </recommendedName>
</protein>
<comment type="subcellular location">
    <subcellularLocation>
        <location evidence="1">Membrane</location>
    </subcellularLocation>
</comment>
<evidence type="ECO:0000259" key="3">
    <source>
        <dbReference type="PROSITE" id="PS51779"/>
    </source>
</evidence>
<feature type="non-terminal residue" evidence="4">
    <location>
        <position position="230"/>
    </location>
</feature>
<organism evidence="4">
    <name type="scientific">marine metagenome</name>
    <dbReference type="NCBI Taxonomy" id="408172"/>
    <lineage>
        <taxon>unclassified sequences</taxon>
        <taxon>metagenomes</taxon>
        <taxon>ecological metagenomes</taxon>
    </lineage>
</organism>
<dbReference type="GO" id="GO:0019867">
    <property type="term" value="C:outer membrane"/>
    <property type="evidence" value="ECO:0007669"/>
    <property type="project" value="InterPro"/>
</dbReference>
<reference evidence="4" key="1">
    <citation type="submission" date="2018-05" db="EMBL/GenBank/DDBJ databases">
        <authorList>
            <person name="Lanie J.A."/>
            <person name="Ng W.-L."/>
            <person name="Kazmierczak K.M."/>
            <person name="Andrzejewski T.M."/>
            <person name="Davidsen T.M."/>
            <person name="Wayne K.J."/>
            <person name="Tettelin H."/>
            <person name="Glass J.I."/>
            <person name="Rusch D."/>
            <person name="Podicherti R."/>
            <person name="Tsui H.-C.T."/>
            <person name="Winkler M.E."/>
        </authorList>
    </citation>
    <scope>NUCLEOTIDE SEQUENCE</scope>
</reference>
<accession>A0A383A171</accession>
<dbReference type="AlphaFoldDB" id="A0A383A171"/>
<evidence type="ECO:0000256" key="2">
    <source>
        <dbReference type="ARBA" id="ARBA00023136"/>
    </source>
</evidence>
<dbReference type="Gene3D" id="3.10.20.310">
    <property type="entry name" value="membrane protein fhac"/>
    <property type="match status" value="3"/>
</dbReference>
<dbReference type="InterPro" id="IPR010827">
    <property type="entry name" value="BamA/TamA_POTRA"/>
</dbReference>
<evidence type="ECO:0000313" key="4">
    <source>
        <dbReference type="EMBL" id="SVE00955.1"/>
    </source>
</evidence>
<feature type="domain" description="POTRA" evidence="3">
    <location>
        <begin position="25"/>
        <end position="92"/>
    </location>
</feature>
<keyword evidence="2" id="KW-0472">Membrane</keyword>
<gene>
    <name evidence="4" type="ORF">METZ01_LOCUS453809</name>
</gene>
<dbReference type="PROSITE" id="PS51779">
    <property type="entry name" value="POTRA"/>
    <property type="match status" value="2"/>
</dbReference>